<evidence type="ECO:0000313" key="2">
    <source>
        <dbReference type="Proteomes" id="UP001623348"/>
    </source>
</evidence>
<organism evidence="1 2">
    <name type="scientific">Grus japonensis</name>
    <name type="common">Japanese crane</name>
    <name type="synonym">Red-crowned crane</name>
    <dbReference type="NCBI Taxonomy" id="30415"/>
    <lineage>
        <taxon>Eukaryota</taxon>
        <taxon>Metazoa</taxon>
        <taxon>Chordata</taxon>
        <taxon>Craniata</taxon>
        <taxon>Vertebrata</taxon>
        <taxon>Euteleostomi</taxon>
        <taxon>Archelosauria</taxon>
        <taxon>Archosauria</taxon>
        <taxon>Dinosauria</taxon>
        <taxon>Saurischia</taxon>
        <taxon>Theropoda</taxon>
        <taxon>Coelurosauria</taxon>
        <taxon>Aves</taxon>
        <taxon>Neognathae</taxon>
        <taxon>Neoaves</taxon>
        <taxon>Gruiformes</taxon>
        <taxon>Gruidae</taxon>
        <taxon>Grus</taxon>
    </lineage>
</organism>
<comment type="caution">
    <text evidence="1">The sequence shown here is derived from an EMBL/GenBank/DDBJ whole genome shotgun (WGS) entry which is preliminary data.</text>
</comment>
<keyword evidence="2" id="KW-1185">Reference proteome</keyword>
<gene>
    <name evidence="1" type="ORF">GRJ2_001881700</name>
</gene>
<dbReference type="AlphaFoldDB" id="A0ABC9X9D3"/>
<proteinExistence type="predicted"/>
<dbReference type="Proteomes" id="UP001623348">
    <property type="component" value="Unassembled WGS sequence"/>
</dbReference>
<evidence type="ECO:0000313" key="1">
    <source>
        <dbReference type="EMBL" id="GAB0194164.1"/>
    </source>
</evidence>
<dbReference type="EMBL" id="BAAFJT010000010">
    <property type="protein sequence ID" value="GAB0194164.1"/>
    <property type="molecule type" value="Genomic_DNA"/>
</dbReference>
<accession>A0ABC9X9D3</accession>
<name>A0ABC9X9D3_GRUJA</name>
<protein>
    <submittedName>
        <fullName evidence="1">Uncharacterized protein</fullName>
    </submittedName>
</protein>
<reference evidence="1 2" key="1">
    <citation type="submission" date="2024-06" db="EMBL/GenBank/DDBJ databases">
        <title>The draft genome of Grus japonensis, version 3.</title>
        <authorList>
            <person name="Nabeshima K."/>
            <person name="Suzuki S."/>
            <person name="Onuma M."/>
        </authorList>
    </citation>
    <scope>NUCLEOTIDE SEQUENCE [LARGE SCALE GENOMIC DNA]</scope>
    <source>
        <strain evidence="1 2">451A</strain>
    </source>
</reference>
<sequence length="105" mass="11662">MKLRKRKECVQLRGVQSSSAIGKRNEDPACPTGKVTKFTSWSLVMTTDVHRCSLEAVAEGEQRLQFLLPPGNVWCDEAGDCEKSIARLTICCYTTNTKSSNPLQI</sequence>